<evidence type="ECO:0008006" key="3">
    <source>
        <dbReference type="Google" id="ProtNLM"/>
    </source>
</evidence>
<proteinExistence type="predicted"/>
<dbReference type="AlphaFoldDB" id="A0A1D8P5J6"/>
<dbReference type="PROSITE" id="PS51257">
    <property type="entry name" value="PROKAR_LIPOPROTEIN"/>
    <property type="match status" value="1"/>
</dbReference>
<evidence type="ECO:0000313" key="2">
    <source>
        <dbReference type="Proteomes" id="UP000176050"/>
    </source>
</evidence>
<reference evidence="1 2" key="1">
    <citation type="submission" date="2016-10" db="EMBL/GenBank/DDBJ databases">
        <title>Lutibacter sp. LPB0138, isolated from marine gastropod.</title>
        <authorList>
            <person name="Kim E."/>
            <person name="Yi H."/>
        </authorList>
    </citation>
    <scope>NUCLEOTIDE SEQUENCE [LARGE SCALE GENOMIC DNA]</scope>
    <source>
        <strain evidence="1 2">LPB0138</strain>
    </source>
</reference>
<dbReference type="InterPro" id="IPR025348">
    <property type="entry name" value="DUF4252"/>
</dbReference>
<name>A0A1D8P5J6_9FLAO</name>
<keyword evidence="2" id="KW-1185">Reference proteome</keyword>
<protein>
    <recommendedName>
        <fullName evidence="3">DUF4252 domain-containing protein</fullName>
    </recommendedName>
</protein>
<dbReference type="KEGG" id="lul:LPB138_03680"/>
<dbReference type="Proteomes" id="UP000176050">
    <property type="component" value="Chromosome"/>
</dbReference>
<dbReference type="EMBL" id="CP017478">
    <property type="protein sequence ID" value="AOW19839.1"/>
    <property type="molecule type" value="Genomic_DNA"/>
</dbReference>
<dbReference type="STRING" id="1850246.LPB138_03680"/>
<gene>
    <name evidence="1" type="ORF">LPB138_03680</name>
</gene>
<dbReference type="Pfam" id="PF14060">
    <property type="entry name" value="DUF4252"/>
    <property type="match status" value="1"/>
</dbReference>
<evidence type="ECO:0000313" key="1">
    <source>
        <dbReference type="EMBL" id="AOW19839.1"/>
    </source>
</evidence>
<organism evidence="1 2">
    <name type="scientific">Urechidicola croceus</name>
    <dbReference type="NCBI Taxonomy" id="1850246"/>
    <lineage>
        <taxon>Bacteria</taxon>
        <taxon>Pseudomonadati</taxon>
        <taxon>Bacteroidota</taxon>
        <taxon>Flavobacteriia</taxon>
        <taxon>Flavobacteriales</taxon>
        <taxon>Flavobacteriaceae</taxon>
        <taxon>Urechidicola</taxon>
    </lineage>
</organism>
<accession>A0A1D8P5J6</accession>
<dbReference type="OrthoDB" id="1143555at2"/>
<dbReference type="RefSeq" id="WP_070235978.1">
    <property type="nucleotide sequence ID" value="NZ_CP017478.1"/>
</dbReference>
<sequence>MKRFIKYFGILVIMAMFTISCNQHPSLQKYYVDSQENTDFIALDIPASILKLKQEDVSKEEIEALNSIKKVNFLGFQLNENNLIEYNEEKLKVKEILKNPKYQELISVGGKQSLSVKYLGEDNAIDEVIIYGSDKEMGFALVRILGDKMDPSKMMNLIGKINMEGDNNSLKQIETFMKNMK</sequence>